<accession>A0ABZ0PF58</accession>
<protein>
    <submittedName>
        <fullName evidence="3">Uncharacterized protein</fullName>
    </submittedName>
</protein>
<keyword evidence="2" id="KW-0812">Transmembrane</keyword>
<evidence type="ECO:0000256" key="1">
    <source>
        <dbReference type="SAM" id="Coils"/>
    </source>
</evidence>
<dbReference type="Proteomes" id="UP001305521">
    <property type="component" value="Chromosome"/>
</dbReference>
<proteinExistence type="predicted"/>
<keyword evidence="4" id="KW-1185">Reference proteome</keyword>
<gene>
    <name evidence="3" type="ORF">R9Z33_18675</name>
</gene>
<feature type="transmembrane region" description="Helical" evidence="2">
    <location>
        <begin position="24"/>
        <end position="53"/>
    </location>
</feature>
<feature type="coiled-coil region" evidence="1">
    <location>
        <begin position="224"/>
        <end position="255"/>
    </location>
</feature>
<evidence type="ECO:0000256" key="2">
    <source>
        <dbReference type="SAM" id="Phobius"/>
    </source>
</evidence>
<keyword evidence="2" id="KW-1133">Transmembrane helix</keyword>
<dbReference type="EMBL" id="CP137852">
    <property type="protein sequence ID" value="WPB84112.1"/>
    <property type="molecule type" value="Genomic_DNA"/>
</dbReference>
<name>A0ABZ0PF58_9PROT</name>
<sequence>MSTSVDDYAVGRVVETQIHPNVSWGAIMVGAVVAVSLGTMLNTLGLAAAASLVETLTRETPTTQSMAVGSGVWLALSTAISLFLGALAAARLAHRWDMTDSALHGLAVWGVATLLAAALLGSAMSGGVAAGVRGVGAAAGGAANAMGAAVPALTPEDALDGLGGRLFGQGNAAATPREEAMAEASQIFLRRMRDGQWVPQDRARIEVLIAAIAGIPQPEAATRINETEAAVQATLQRAEETARRAADAAARATAVGAFWAFAALLLGLGAAVLGARSGTHPGRAALARRRDTVRV</sequence>
<feature type="transmembrane region" description="Helical" evidence="2">
    <location>
        <begin position="65"/>
        <end position="90"/>
    </location>
</feature>
<evidence type="ECO:0000313" key="3">
    <source>
        <dbReference type="EMBL" id="WPB84112.1"/>
    </source>
</evidence>
<keyword evidence="2" id="KW-0472">Membrane</keyword>
<reference evidence="3 4" key="1">
    <citation type="submission" date="2023-11" db="EMBL/GenBank/DDBJ databases">
        <title>Arctic aerobic anoxygenic photoheterotroph Sediminicoccus rosea KRV36 adapts its photosynthesis to long days of polar summer.</title>
        <authorList>
            <person name="Tomasch J."/>
            <person name="Kopejtka K."/>
            <person name="Bily T."/>
            <person name="Gardiner A.T."/>
            <person name="Gardian Z."/>
            <person name="Shivaramu S."/>
            <person name="Koblizek M."/>
            <person name="Engelhardt F."/>
            <person name="Kaftan D."/>
        </authorList>
    </citation>
    <scope>NUCLEOTIDE SEQUENCE [LARGE SCALE GENOMIC DNA]</scope>
    <source>
        <strain evidence="3 4">R-30</strain>
    </source>
</reference>
<keyword evidence="1" id="KW-0175">Coiled coil</keyword>
<feature type="transmembrane region" description="Helical" evidence="2">
    <location>
        <begin position="252"/>
        <end position="273"/>
    </location>
</feature>
<feature type="transmembrane region" description="Helical" evidence="2">
    <location>
        <begin position="102"/>
        <end position="123"/>
    </location>
</feature>
<organism evidence="3 4">
    <name type="scientific">Sediminicoccus rosea</name>
    <dbReference type="NCBI Taxonomy" id="1225128"/>
    <lineage>
        <taxon>Bacteria</taxon>
        <taxon>Pseudomonadati</taxon>
        <taxon>Pseudomonadota</taxon>
        <taxon>Alphaproteobacteria</taxon>
        <taxon>Acetobacterales</taxon>
        <taxon>Roseomonadaceae</taxon>
        <taxon>Sediminicoccus</taxon>
    </lineage>
</organism>
<dbReference type="RefSeq" id="WP_318648068.1">
    <property type="nucleotide sequence ID" value="NZ_CP137852.1"/>
</dbReference>
<evidence type="ECO:0000313" key="4">
    <source>
        <dbReference type="Proteomes" id="UP001305521"/>
    </source>
</evidence>